<evidence type="ECO:0000313" key="2">
    <source>
        <dbReference type="EMBL" id="CAK0853907.1"/>
    </source>
</evidence>
<accession>A0ABN9U676</accession>
<feature type="non-terminal residue" evidence="2">
    <location>
        <position position="1"/>
    </location>
</feature>
<sequence>EDHHGIMAADWAQTLGFQQALRHEEAAREELAAEVAELRDAERARAEEAATLRQDAARWQLLCKPGVAEDADSDEVDSVLEVAIPATARLHREARIRGRTARMQLRDELERPPPCARTGRRPCSSGRASTCASARPVGRGCGPTGAPYAR</sequence>
<name>A0ABN9U676_9DINO</name>
<dbReference type="EMBL" id="CAUYUJ010015436">
    <property type="protein sequence ID" value="CAK0853907.1"/>
    <property type="molecule type" value="Genomic_DNA"/>
</dbReference>
<evidence type="ECO:0000256" key="1">
    <source>
        <dbReference type="SAM" id="MobiDB-lite"/>
    </source>
</evidence>
<feature type="region of interest" description="Disordered" evidence="1">
    <location>
        <begin position="101"/>
        <end position="150"/>
    </location>
</feature>
<organism evidence="2 3">
    <name type="scientific">Prorocentrum cordatum</name>
    <dbReference type="NCBI Taxonomy" id="2364126"/>
    <lineage>
        <taxon>Eukaryota</taxon>
        <taxon>Sar</taxon>
        <taxon>Alveolata</taxon>
        <taxon>Dinophyceae</taxon>
        <taxon>Prorocentrales</taxon>
        <taxon>Prorocentraceae</taxon>
        <taxon>Prorocentrum</taxon>
    </lineage>
</organism>
<dbReference type="Proteomes" id="UP001189429">
    <property type="component" value="Unassembled WGS sequence"/>
</dbReference>
<keyword evidence="3" id="KW-1185">Reference proteome</keyword>
<reference evidence="2" key="1">
    <citation type="submission" date="2023-10" db="EMBL/GenBank/DDBJ databases">
        <authorList>
            <person name="Chen Y."/>
            <person name="Shah S."/>
            <person name="Dougan E. K."/>
            <person name="Thang M."/>
            <person name="Chan C."/>
        </authorList>
    </citation>
    <scope>NUCLEOTIDE SEQUENCE [LARGE SCALE GENOMIC DNA]</scope>
</reference>
<protein>
    <submittedName>
        <fullName evidence="2">Uncharacterized protein</fullName>
    </submittedName>
</protein>
<feature type="non-terminal residue" evidence="2">
    <location>
        <position position="150"/>
    </location>
</feature>
<gene>
    <name evidence="2" type="ORF">PCOR1329_LOCUS45234</name>
</gene>
<comment type="caution">
    <text evidence="2">The sequence shown here is derived from an EMBL/GenBank/DDBJ whole genome shotgun (WGS) entry which is preliminary data.</text>
</comment>
<evidence type="ECO:0000313" key="3">
    <source>
        <dbReference type="Proteomes" id="UP001189429"/>
    </source>
</evidence>
<proteinExistence type="predicted"/>